<proteinExistence type="predicted"/>
<protein>
    <submittedName>
        <fullName evidence="1">Uncharacterized protein</fullName>
    </submittedName>
</protein>
<name>A0ACB8AZ80_9AGAM</name>
<reference evidence="1" key="1">
    <citation type="journal article" date="2021" name="New Phytol.">
        <title>Evolutionary innovations through gain and loss of genes in the ectomycorrhizal Boletales.</title>
        <authorList>
            <person name="Wu G."/>
            <person name="Miyauchi S."/>
            <person name="Morin E."/>
            <person name="Kuo A."/>
            <person name="Drula E."/>
            <person name="Varga T."/>
            <person name="Kohler A."/>
            <person name="Feng B."/>
            <person name="Cao Y."/>
            <person name="Lipzen A."/>
            <person name="Daum C."/>
            <person name="Hundley H."/>
            <person name="Pangilinan J."/>
            <person name="Johnson J."/>
            <person name="Barry K."/>
            <person name="LaButti K."/>
            <person name="Ng V."/>
            <person name="Ahrendt S."/>
            <person name="Min B."/>
            <person name="Choi I.G."/>
            <person name="Park H."/>
            <person name="Plett J.M."/>
            <person name="Magnuson J."/>
            <person name="Spatafora J.W."/>
            <person name="Nagy L.G."/>
            <person name="Henrissat B."/>
            <person name="Grigoriev I.V."/>
            <person name="Yang Z.L."/>
            <person name="Xu J."/>
            <person name="Martin F.M."/>
        </authorList>
    </citation>
    <scope>NUCLEOTIDE SEQUENCE</scope>
    <source>
        <strain evidence="1">KUC20120723A-06</strain>
    </source>
</reference>
<dbReference type="EMBL" id="MU266722">
    <property type="protein sequence ID" value="KAH7918876.1"/>
    <property type="molecule type" value="Genomic_DNA"/>
</dbReference>
<dbReference type="Proteomes" id="UP000790709">
    <property type="component" value="Unassembled WGS sequence"/>
</dbReference>
<gene>
    <name evidence="1" type="ORF">BV22DRAFT_1134271</name>
</gene>
<keyword evidence="2" id="KW-1185">Reference proteome</keyword>
<comment type="caution">
    <text evidence="1">The sequence shown here is derived from an EMBL/GenBank/DDBJ whole genome shotgun (WGS) entry which is preliminary data.</text>
</comment>
<evidence type="ECO:0000313" key="1">
    <source>
        <dbReference type="EMBL" id="KAH7918876.1"/>
    </source>
</evidence>
<sequence>MDPISLGTVCSTVVSVATFVADKVQRLDKITDDELGSAKVYKRSLGAFSKDVTNIEVQLTTIVTHGNKAAVASLLDTPDGRQSLKDLRQALSLADIRLKKNEPIIDELISGVQNRRGSSHLDFVSLLIDPERDDGRFKAALREASDIIDDTRADLTRCFTQFCKLYEIHSQTQRDAAISLHPTVDRRREGSHTPRSALSSIQLSFYNDPFHVIVDESCALAVAEDIGVLTPDGTRMDRYTSSMRDMAERWVHDAVGDNTVKDIGKAQIRMIERLQSVLDVELAAFKRAGPSVSSSETVRYGHLADIKASTQKEVQRAKTQRFSTAFCGMVKAGKSLFLNALIGSMILPSDELPSTAWPCRVRHVRGQAMPSLEIDAPYFQEAIVGLQSKKVGFMMKGYSPPGEKNLFSALFEDSQESNIGTAAEITLKRELYKSWVDLHPKTKENLLKFEKNGYHIAEVASGEDHVVDLLAQVNDIVRLCRRFDVSLPKRHTTWPLLKIEFETLRNEALEGEFEFIDLPGIGESDCSMTFHSFEDLVRRVAKEVNAVVPVVSFKEVSKGDWKLQLPDIVQSGLGRAPDLVLCTHLDQVMKDRVSQQVASVSNSFWKNSDTKDRVLSCSSRMGFSARTLLRQSARVKPDFDDIWNEKSIAYHCTEKILGALKPQETYNHMSFANWTKALIEQRDKSGLQGAIKRIVTDMVISSHRRILVAEGARLARQLHQAISHQHHLLLTMHRSAEKREEAYDVFAAAKQSYLKVLDEWPQLSAAMQLKSSKRLQNAFSTLDREAQAAALKAIDNVRKGGNRAWQHASFNDKDVIEFGHVADAEMFLQEVQGDLNKSLSDLKRKFVTAVRKLANQSRSEHFDSMKSKIQGLKGDLQPELKEDIIEELSDRSETVEKLVFSTIRRKVMHTVATKHNAASAYRVLQMTIAKPLLKQKPTEETVERLVDRNVVADSDPGSQLADLGFMLRAPIAVIAAIPWLLGSPIWPFMKQSEKLVMNKEAFEGELKKSLCRPFISTLQEEAQTTLNRMMEKSSDAARDAVNDALVLEEQRYASERELEKERTSAQTVATALGTLLNLVAAEAAIHKLQECLKNLPPV</sequence>
<evidence type="ECO:0000313" key="2">
    <source>
        <dbReference type="Proteomes" id="UP000790709"/>
    </source>
</evidence>
<accession>A0ACB8AZ80</accession>
<organism evidence="1 2">
    <name type="scientific">Leucogyrophana mollusca</name>
    <dbReference type="NCBI Taxonomy" id="85980"/>
    <lineage>
        <taxon>Eukaryota</taxon>
        <taxon>Fungi</taxon>
        <taxon>Dikarya</taxon>
        <taxon>Basidiomycota</taxon>
        <taxon>Agaricomycotina</taxon>
        <taxon>Agaricomycetes</taxon>
        <taxon>Agaricomycetidae</taxon>
        <taxon>Boletales</taxon>
        <taxon>Boletales incertae sedis</taxon>
        <taxon>Leucogyrophana</taxon>
    </lineage>
</organism>